<dbReference type="STRING" id="1703345.A3860_26760"/>
<proteinExistence type="predicted"/>
<evidence type="ECO:0000313" key="2">
    <source>
        <dbReference type="Proteomes" id="UP000192796"/>
    </source>
</evidence>
<organism evidence="1 2">
    <name type="scientific">Niastella vici</name>
    <dbReference type="NCBI Taxonomy" id="1703345"/>
    <lineage>
        <taxon>Bacteria</taxon>
        <taxon>Pseudomonadati</taxon>
        <taxon>Bacteroidota</taxon>
        <taxon>Chitinophagia</taxon>
        <taxon>Chitinophagales</taxon>
        <taxon>Chitinophagaceae</taxon>
        <taxon>Niastella</taxon>
    </lineage>
</organism>
<reference evidence="1 2" key="1">
    <citation type="submission" date="2016-03" db="EMBL/GenBank/DDBJ databases">
        <title>Niastella vici sp. nov., isolated from farmland soil.</title>
        <authorList>
            <person name="Chen L."/>
            <person name="Wang D."/>
            <person name="Yang S."/>
            <person name="Wang G."/>
        </authorList>
    </citation>
    <scope>NUCLEOTIDE SEQUENCE [LARGE SCALE GENOMIC DNA]</scope>
    <source>
        <strain evidence="1 2">DJ57</strain>
    </source>
</reference>
<dbReference type="RefSeq" id="WP_081148393.1">
    <property type="nucleotide sequence ID" value="NZ_LVYD01000049.1"/>
</dbReference>
<comment type="caution">
    <text evidence="1">The sequence shown here is derived from an EMBL/GenBank/DDBJ whole genome shotgun (WGS) entry which is preliminary data.</text>
</comment>
<protein>
    <recommendedName>
        <fullName evidence="3">Tetratricopeptide repeat protein</fullName>
    </recommendedName>
</protein>
<name>A0A1V9FW90_9BACT</name>
<accession>A0A1V9FW90</accession>
<dbReference type="OrthoDB" id="117088at2"/>
<sequence length="165" mass="18938">MFQIKHIARECIPAALEKAERYRLLNEPALAESICLDILDADPQHAKAIITLLLAITDQFGTADPADISRARQLLLRLPNEYEQKYYAGIICEREGLSIFTRGMRGSHFAAYEWLREAMELFEEAEAIRPPGNDDALLRWNTCARLIMRHQLEPAEEQYVEPPLE</sequence>
<evidence type="ECO:0008006" key="3">
    <source>
        <dbReference type="Google" id="ProtNLM"/>
    </source>
</evidence>
<keyword evidence="2" id="KW-1185">Reference proteome</keyword>
<dbReference type="AlphaFoldDB" id="A0A1V9FW90"/>
<dbReference type="EMBL" id="LVYD01000049">
    <property type="protein sequence ID" value="OQP62615.1"/>
    <property type="molecule type" value="Genomic_DNA"/>
</dbReference>
<dbReference type="Proteomes" id="UP000192796">
    <property type="component" value="Unassembled WGS sequence"/>
</dbReference>
<evidence type="ECO:0000313" key="1">
    <source>
        <dbReference type="EMBL" id="OQP62615.1"/>
    </source>
</evidence>
<gene>
    <name evidence="1" type="ORF">A3860_26760</name>
</gene>